<comment type="caution">
    <text evidence="2">The sequence shown here is derived from an EMBL/GenBank/DDBJ whole genome shotgun (WGS) entry which is preliminary data.</text>
</comment>
<evidence type="ECO:0000313" key="2">
    <source>
        <dbReference type="EMBL" id="KAK7689112.1"/>
    </source>
</evidence>
<feature type="region of interest" description="Disordered" evidence="1">
    <location>
        <begin position="46"/>
        <end position="82"/>
    </location>
</feature>
<evidence type="ECO:0000313" key="3">
    <source>
        <dbReference type="Proteomes" id="UP001385951"/>
    </source>
</evidence>
<organism evidence="2 3">
    <name type="scientific">Cerrena zonata</name>
    <dbReference type="NCBI Taxonomy" id="2478898"/>
    <lineage>
        <taxon>Eukaryota</taxon>
        <taxon>Fungi</taxon>
        <taxon>Dikarya</taxon>
        <taxon>Basidiomycota</taxon>
        <taxon>Agaricomycotina</taxon>
        <taxon>Agaricomycetes</taxon>
        <taxon>Polyporales</taxon>
        <taxon>Cerrenaceae</taxon>
        <taxon>Cerrena</taxon>
    </lineage>
</organism>
<feature type="compositionally biased region" description="Polar residues" evidence="1">
    <location>
        <begin position="53"/>
        <end position="62"/>
    </location>
</feature>
<dbReference type="Gene3D" id="3.30.460.10">
    <property type="entry name" value="Beta Polymerase, domain 2"/>
    <property type="match status" value="1"/>
</dbReference>
<keyword evidence="3" id="KW-1185">Reference proteome</keyword>
<dbReference type="Proteomes" id="UP001385951">
    <property type="component" value="Unassembled WGS sequence"/>
</dbReference>
<feature type="region of interest" description="Disordered" evidence="1">
    <location>
        <begin position="109"/>
        <end position="129"/>
    </location>
</feature>
<feature type="compositionally biased region" description="Pro residues" evidence="1">
    <location>
        <begin position="111"/>
        <end position="121"/>
    </location>
</feature>
<dbReference type="InterPro" id="IPR043519">
    <property type="entry name" value="NT_sf"/>
</dbReference>
<evidence type="ECO:0000256" key="1">
    <source>
        <dbReference type="SAM" id="MobiDB-lite"/>
    </source>
</evidence>
<dbReference type="AlphaFoldDB" id="A0AAW0GGM8"/>
<protein>
    <submittedName>
        <fullName evidence="2">Uncharacterized protein</fullName>
    </submittedName>
</protein>
<gene>
    <name evidence="2" type="ORF">QCA50_007803</name>
</gene>
<name>A0AAW0GGM8_9APHY</name>
<sequence length="228" mass="24942">MQVSRLCCRLSRTRSLTLISSRAISSIPRPTPPPSVVPWFLDQSEPSAEESIRNPSDSSHVSPSIAGRPSLTPHPPLPDELPSTSVLAQLYDLLKTSPHLEPGTLLVREPIPTPVGPPLPAAAPKGRRQRGRTYFGEGVTVDGLESGGLWNWIMVVQVKEGTEKRGSIESVVRLVRKALLTANPPLTVPHSSKRKVSDGWAMLDAGDFAVHILSGEAREKFFPEKREW</sequence>
<reference evidence="2 3" key="1">
    <citation type="submission" date="2022-09" db="EMBL/GenBank/DDBJ databases">
        <authorList>
            <person name="Palmer J.M."/>
        </authorList>
    </citation>
    <scope>NUCLEOTIDE SEQUENCE [LARGE SCALE GENOMIC DNA]</scope>
    <source>
        <strain evidence="2 3">DSM 7382</strain>
    </source>
</reference>
<dbReference type="EMBL" id="JASBNA010000009">
    <property type="protein sequence ID" value="KAK7689112.1"/>
    <property type="molecule type" value="Genomic_DNA"/>
</dbReference>
<accession>A0AAW0GGM8</accession>
<dbReference type="Pfam" id="PF02410">
    <property type="entry name" value="RsfS"/>
    <property type="match status" value="1"/>
</dbReference>
<proteinExistence type="predicted"/>